<dbReference type="InterPro" id="IPR002711">
    <property type="entry name" value="HNH"/>
</dbReference>
<organism evidence="3 4">
    <name type="scientific">Cupriavidus laharis</name>
    <dbReference type="NCBI Taxonomy" id="151654"/>
    <lineage>
        <taxon>Bacteria</taxon>
        <taxon>Pseudomonadati</taxon>
        <taxon>Pseudomonadota</taxon>
        <taxon>Betaproteobacteria</taxon>
        <taxon>Burkholderiales</taxon>
        <taxon>Burkholderiaceae</taxon>
        <taxon>Cupriavidus</taxon>
    </lineage>
</organism>
<protein>
    <recommendedName>
        <fullName evidence="2">HNH nuclease domain-containing protein</fullName>
    </recommendedName>
</protein>
<dbReference type="SMART" id="SM00507">
    <property type="entry name" value="HNHc"/>
    <property type="match status" value="1"/>
</dbReference>
<comment type="caution">
    <text evidence="3">The sequence shown here is derived from an EMBL/GenBank/DDBJ whole genome shotgun (WGS) entry which is preliminary data.</text>
</comment>
<feature type="region of interest" description="Disordered" evidence="1">
    <location>
        <begin position="101"/>
        <end position="120"/>
    </location>
</feature>
<sequence length="236" mass="26577">MKNWSDAELAAAVDAYKEMMACHDEGRSYNKREIYRALSKTFERTEKAFEYRMQNVSAVLAEMGKEWLPGLKPAANVGANVGDRIRNLLEHRESVARQMPQATTQAATAPSWKTSQTKVFDRDPEVVRDAKRRAGDGRCEACGELGFVTDAGYYLEVHHVVPLNCGGPDAIWNVVAICSNDHRRAHFAKDRASVRDHLIGMLGRLYPDRLHELHVFAHRMDTLPNVAEQLESDPNS</sequence>
<evidence type="ECO:0000313" key="4">
    <source>
        <dbReference type="Proteomes" id="UP000727654"/>
    </source>
</evidence>
<dbReference type="CDD" id="cd00085">
    <property type="entry name" value="HNHc"/>
    <property type="match status" value="1"/>
</dbReference>
<dbReference type="RefSeq" id="WP_224080084.1">
    <property type="nucleotide sequence ID" value="NZ_CAJZAI010000005.1"/>
</dbReference>
<dbReference type="Pfam" id="PF01844">
    <property type="entry name" value="HNH"/>
    <property type="match status" value="1"/>
</dbReference>
<dbReference type="EMBL" id="CAJZAI010000005">
    <property type="protein sequence ID" value="CAG9173503.1"/>
    <property type="molecule type" value="Genomic_DNA"/>
</dbReference>
<gene>
    <name evidence="3" type="ORF">LMG23992_02471</name>
</gene>
<feature type="domain" description="HNH nuclease" evidence="2">
    <location>
        <begin position="126"/>
        <end position="183"/>
    </location>
</feature>
<name>A0ABN7YJ35_9BURK</name>
<evidence type="ECO:0000313" key="3">
    <source>
        <dbReference type="EMBL" id="CAG9173503.1"/>
    </source>
</evidence>
<evidence type="ECO:0000256" key="1">
    <source>
        <dbReference type="SAM" id="MobiDB-lite"/>
    </source>
</evidence>
<evidence type="ECO:0000259" key="2">
    <source>
        <dbReference type="SMART" id="SM00507"/>
    </source>
</evidence>
<keyword evidence="4" id="KW-1185">Reference proteome</keyword>
<dbReference type="Gene3D" id="1.10.30.50">
    <property type="match status" value="1"/>
</dbReference>
<dbReference type="InterPro" id="IPR003615">
    <property type="entry name" value="HNH_nuc"/>
</dbReference>
<proteinExistence type="predicted"/>
<accession>A0ABN7YJ35</accession>
<reference evidence="3 4" key="1">
    <citation type="submission" date="2021-08" db="EMBL/GenBank/DDBJ databases">
        <authorList>
            <person name="Peeters C."/>
        </authorList>
    </citation>
    <scope>NUCLEOTIDE SEQUENCE [LARGE SCALE GENOMIC DNA]</scope>
    <source>
        <strain evidence="3 4">LMG 23992</strain>
    </source>
</reference>
<dbReference type="Proteomes" id="UP000727654">
    <property type="component" value="Unassembled WGS sequence"/>
</dbReference>